<dbReference type="Proteomes" id="UP000219602">
    <property type="component" value="Chromosome 8"/>
</dbReference>
<evidence type="ECO:0000256" key="1">
    <source>
        <dbReference type="SAM" id="MobiDB-lite"/>
    </source>
</evidence>
<organism evidence="2 3">
    <name type="scientific">Fusarium oxysporum f. sp. radicis-cucumerinum</name>
    <dbReference type="NCBI Taxonomy" id="327505"/>
    <lineage>
        <taxon>Eukaryota</taxon>
        <taxon>Fungi</taxon>
        <taxon>Dikarya</taxon>
        <taxon>Ascomycota</taxon>
        <taxon>Pezizomycotina</taxon>
        <taxon>Sordariomycetes</taxon>
        <taxon>Hypocreomycetidae</taxon>
        <taxon>Hypocreales</taxon>
        <taxon>Nectriaceae</taxon>
        <taxon>Fusarium</taxon>
        <taxon>Fusarium oxysporum species complex</taxon>
    </lineage>
</organism>
<feature type="compositionally biased region" description="Polar residues" evidence="1">
    <location>
        <begin position="524"/>
        <end position="541"/>
    </location>
</feature>
<reference evidence="2 3" key="2">
    <citation type="journal article" date="2017" name="Sci. Rep.">
        <title>A mobile pathogenicity chromosome in Fusarium oxysporum for infection of multiple cucurbit species.</title>
        <authorList>
            <person name="van Dam P."/>
            <person name="Fokkens L."/>
            <person name="Ayukawa Y."/>
            <person name="van der Gragt M."/>
            <person name="Ter Horst A."/>
            <person name="Brankovics B."/>
            <person name="Houterman P.M."/>
            <person name="Arie T."/>
            <person name="Rep M."/>
        </authorList>
    </citation>
    <scope>NUCLEOTIDE SEQUENCE [LARGE SCALE GENOMIC DNA]</scope>
    <source>
        <strain evidence="2 3">Forc016</strain>
    </source>
</reference>
<feature type="compositionally biased region" description="Polar residues" evidence="1">
    <location>
        <begin position="197"/>
        <end position="222"/>
    </location>
</feature>
<comment type="caution">
    <text evidence="2">The sequence shown here is derived from an EMBL/GenBank/DDBJ whole genome shotgun (WGS) entry which is preliminary data.</text>
</comment>
<evidence type="ECO:0000313" key="2">
    <source>
        <dbReference type="EMBL" id="PCD33651.1"/>
    </source>
</evidence>
<dbReference type="AlphaFoldDB" id="A0A2H3GT38"/>
<feature type="compositionally biased region" description="Basic and acidic residues" evidence="1">
    <location>
        <begin position="579"/>
        <end position="589"/>
    </location>
</feature>
<feature type="compositionally biased region" description="Polar residues" evidence="1">
    <location>
        <begin position="640"/>
        <end position="660"/>
    </location>
</feature>
<feature type="compositionally biased region" description="Polar residues" evidence="1">
    <location>
        <begin position="593"/>
        <end position="620"/>
    </location>
</feature>
<dbReference type="STRING" id="327505.A0A2H3GT38"/>
<protein>
    <submittedName>
        <fullName evidence="2">Uncharacterized protein</fullName>
    </submittedName>
</protein>
<accession>A0A2H3GT38</accession>
<feature type="compositionally biased region" description="Polar residues" evidence="1">
    <location>
        <begin position="166"/>
        <end position="187"/>
    </location>
</feature>
<feature type="compositionally biased region" description="Acidic residues" evidence="1">
    <location>
        <begin position="558"/>
        <end position="569"/>
    </location>
</feature>
<proteinExistence type="predicted"/>
<feature type="region of interest" description="Disordered" evidence="1">
    <location>
        <begin position="513"/>
        <end position="669"/>
    </location>
</feature>
<evidence type="ECO:0000313" key="3">
    <source>
        <dbReference type="Proteomes" id="UP000219602"/>
    </source>
</evidence>
<name>A0A2H3GT38_FUSOX</name>
<sequence>MADQATTSPAIGSPPGVHSSRVAAIQALLQQWTPLPHSTKSPEEEFQEKYKEAQARFDTATALTRGHSEDPASYTAKVDHVVSCGIRLNELVAEHKAHKDDKERKYQQLFLSQQVALIFGLLDTFGPELGKALYKTWRMRGQRPLNNPTQPNTIAGSAAEVTANSSFTTNTSPVSQPLHPQNATNETAPVLPVAESSRVQEARTTGQSSEKAQQPSQAQQKRPASPPHANLSHLAKRSRPNIPQPPKSLTGDRSIDFADVYQDGNAETKYMITFHKDSWYILECKKCKLHFRTINPVKGARKHLTSGAHGHLQPNHDQTIGMLGTRVRDCTKELADLNNDVTQRPSYEALGRPSSVLSTESTSSSREHPRTRSTQVIPGLDPKPGEIYTAFWPKTKQFYAILVLTWGSFRQFGWEMTLKSCSDILDRDRDIPSCYNYDRDTESVEWTENYKPGGRYYHKRKYPVLYFDAADVPGKCLVGWVGVNEFRYYDPHDAEIPFKDKVDDFIQRMGERNLSGDVEMDAQATDSASGNASDQQQNTGADQPRLGASMRTAIYVSDGDDSDHDEDETEARPSTVRQQPKEPRVKTEPTNEEAPTQPSDAATAQTTTNSVGSESANQWNGLDHTPTVPNPGSRVDANGMLNTAVPNTSAVEDSSISSSHAPPRPGRQICDELPTPCWSGPQPREHQIAPIEDTGPRAPEAVMAPGDPPTANGPAPFARMSNHAALENSAPLDLYGYLSPEFAANTTADAAGNGGLIWMTPRTATEVARDRETDIRNAAARRTNWRQPFVSDDTD</sequence>
<feature type="compositionally biased region" description="Low complexity" evidence="1">
    <location>
        <begin position="352"/>
        <end position="364"/>
    </location>
</feature>
<feature type="region of interest" description="Disordered" evidence="1">
    <location>
        <begin position="166"/>
        <end position="253"/>
    </location>
</feature>
<gene>
    <name evidence="2" type="ORF">AU210_009871</name>
</gene>
<dbReference type="EMBL" id="MABQ02000006">
    <property type="protein sequence ID" value="PCD33651.1"/>
    <property type="molecule type" value="Genomic_DNA"/>
</dbReference>
<reference evidence="2 3" key="1">
    <citation type="journal article" date="2016" name="Environ. Microbiol.">
        <title>Effector profiles distinguish formae speciales of Fusarium oxysporum.</title>
        <authorList>
            <person name="van Dam P."/>
            <person name="Fokkens L."/>
            <person name="Schmidt S.M."/>
            <person name="Linmans J.H."/>
            <person name="Kistler H.C."/>
            <person name="Ma L.J."/>
            <person name="Rep M."/>
        </authorList>
    </citation>
    <scope>NUCLEOTIDE SEQUENCE [LARGE SCALE GENOMIC DNA]</scope>
    <source>
        <strain evidence="2 3">Forc016</strain>
    </source>
</reference>
<feature type="region of interest" description="Disordered" evidence="1">
    <location>
        <begin position="342"/>
        <end position="380"/>
    </location>
</feature>